<dbReference type="CDD" id="cd11731">
    <property type="entry name" value="Lin1944_like_SDR_c"/>
    <property type="match status" value="1"/>
</dbReference>
<dbReference type="OrthoDB" id="9806974at2"/>
<evidence type="ECO:0000313" key="3">
    <source>
        <dbReference type="EMBL" id="TDY49798.1"/>
    </source>
</evidence>
<dbReference type="AlphaFoldDB" id="A0A4R8LQT6"/>
<dbReference type="InterPro" id="IPR051122">
    <property type="entry name" value="SDR_DHRS6-like"/>
</dbReference>
<proteinExistence type="inferred from homology"/>
<organism evidence="3 4">
    <name type="scientific">Paraburkholderia rhizosphaerae</name>
    <dbReference type="NCBI Taxonomy" id="480658"/>
    <lineage>
        <taxon>Bacteria</taxon>
        <taxon>Pseudomonadati</taxon>
        <taxon>Pseudomonadota</taxon>
        <taxon>Betaproteobacteria</taxon>
        <taxon>Burkholderiales</taxon>
        <taxon>Burkholderiaceae</taxon>
        <taxon>Paraburkholderia</taxon>
    </lineage>
</organism>
<dbReference type="PRINTS" id="PR00081">
    <property type="entry name" value="GDHRDH"/>
</dbReference>
<name>A0A4R8LQT6_9BURK</name>
<dbReference type="Proteomes" id="UP000295509">
    <property type="component" value="Unassembled WGS sequence"/>
</dbReference>
<dbReference type="PANTHER" id="PTHR43477">
    <property type="entry name" value="DIHYDROANTICAPSIN 7-DEHYDROGENASE"/>
    <property type="match status" value="1"/>
</dbReference>
<reference evidence="3 4" key="1">
    <citation type="submission" date="2019-03" db="EMBL/GenBank/DDBJ databases">
        <title>Genomic Encyclopedia of Type Strains, Phase III (KMG-III): the genomes of soil and plant-associated and newly described type strains.</title>
        <authorList>
            <person name="Whitman W."/>
        </authorList>
    </citation>
    <scope>NUCLEOTIDE SEQUENCE [LARGE SCALE GENOMIC DNA]</scope>
    <source>
        <strain evidence="3 4">LMG 29544</strain>
    </source>
</reference>
<dbReference type="SUPFAM" id="SSF51735">
    <property type="entry name" value="NAD(P)-binding Rossmann-fold domains"/>
    <property type="match status" value="1"/>
</dbReference>
<dbReference type="InterPro" id="IPR036291">
    <property type="entry name" value="NAD(P)-bd_dom_sf"/>
</dbReference>
<evidence type="ECO:0000256" key="2">
    <source>
        <dbReference type="ARBA" id="ARBA00023002"/>
    </source>
</evidence>
<sequence>METTQFSELSLQNSRVVVAGGTSGIGLAVASAAARAGAEVTIASSSLQRVQDALEQLPKGTRGEAVDFTDEARVSAFFERVGAFDHFVYTAGESLFLQTLAELSIAEARKAFDVRYWGAVTAVKHAAPHLRPGGSITLTSGVASSRPMPTWTIPSSLLGAMESLTRALAVELAPLRVNAVKPGVVRTNLWSNMTEEDRNGLYEVVGNKLPVQRVGEASEVANAYLYLMQQGYSTGQVIVVDGGHMLV</sequence>
<evidence type="ECO:0000313" key="4">
    <source>
        <dbReference type="Proteomes" id="UP000295509"/>
    </source>
</evidence>
<dbReference type="EMBL" id="SORE01000010">
    <property type="protein sequence ID" value="TDY49798.1"/>
    <property type="molecule type" value="Genomic_DNA"/>
</dbReference>
<protein>
    <submittedName>
        <fullName evidence="3">NAD(P)-dependent dehydrogenase (Short-subunit alcohol dehydrogenase family)</fullName>
    </submittedName>
</protein>
<keyword evidence="4" id="KW-1185">Reference proteome</keyword>
<dbReference type="GO" id="GO:0016491">
    <property type="term" value="F:oxidoreductase activity"/>
    <property type="evidence" value="ECO:0007669"/>
    <property type="project" value="UniProtKB-KW"/>
</dbReference>
<dbReference type="RefSeq" id="WP_134192555.1">
    <property type="nucleotide sequence ID" value="NZ_JBHLUW010000025.1"/>
</dbReference>
<evidence type="ECO:0000256" key="1">
    <source>
        <dbReference type="ARBA" id="ARBA00006484"/>
    </source>
</evidence>
<dbReference type="Gene3D" id="3.40.50.720">
    <property type="entry name" value="NAD(P)-binding Rossmann-like Domain"/>
    <property type="match status" value="1"/>
</dbReference>
<keyword evidence="2" id="KW-0560">Oxidoreductase</keyword>
<dbReference type="PANTHER" id="PTHR43477:SF1">
    <property type="entry name" value="DIHYDROANTICAPSIN 7-DEHYDROGENASE"/>
    <property type="match status" value="1"/>
</dbReference>
<comment type="caution">
    <text evidence="3">The sequence shown here is derived from an EMBL/GenBank/DDBJ whole genome shotgun (WGS) entry which is preliminary data.</text>
</comment>
<dbReference type="Pfam" id="PF13561">
    <property type="entry name" value="adh_short_C2"/>
    <property type="match status" value="1"/>
</dbReference>
<dbReference type="InterPro" id="IPR002347">
    <property type="entry name" value="SDR_fam"/>
</dbReference>
<accession>A0A4R8LQT6</accession>
<gene>
    <name evidence="3" type="ORF">BX592_11049</name>
</gene>
<comment type="similarity">
    <text evidence="1">Belongs to the short-chain dehydrogenases/reductases (SDR) family.</text>
</comment>